<evidence type="ECO:0000259" key="1">
    <source>
        <dbReference type="SMART" id="SM00903"/>
    </source>
</evidence>
<gene>
    <name evidence="2" type="ORF">ASILVAE211_12950</name>
</gene>
<feature type="domain" description="Flavin reductase like" evidence="1">
    <location>
        <begin position="22"/>
        <end position="175"/>
    </location>
</feature>
<dbReference type="PANTHER" id="PTHR43812:SF2">
    <property type="entry name" value="FLAVIN REDUCTASE LIKE DOMAIN-CONTAINING PROTEIN"/>
    <property type="match status" value="1"/>
</dbReference>
<dbReference type="RefSeq" id="WP_227321752.1">
    <property type="nucleotide sequence ID" value="NZ_JAESVB010000005.1"/>
</dbReference>
<reference evidence="2" key="1">
    <citation type="journal article" date="2021" name="Microorganisms">
        <title>Acidisoma silvae sp. nov. and Acidisomacellulosilytica sp. nov., Two Acidophilic Bacteria Isolated from Decaying Wood, Hydrolyzing Cellulose and Producing Poly-3-hydroxybutyrate.</title>
        <authorList>
            <person name="Mieszkin S."/>
            <person name="Pouder E."/>
            <person name="Uroz S."/>
            <person name="Simon-Colin C."/>
            <person name="Alain K."/>
        </authorList>
    </citation>
    <scope>NUCLEOTIDE SEQUENCE</scope>
    <source>
        <strain evidence="2">HW T2.11</strain>
    </source>
</reference>
<dbReference type="PANTHER" id="PTHR43812">
    <property type="entry name" value="BLR2425 PROTEIN"/>
    <property type="match status" value="1"/>
</dbReference>
<accession>A0A964DZW8</accession>
<keyword evidence="3" id="KW-1185">Reference proteome</keyword>
<dbReference type="InterPro" id="IPR002563">
    <property type="entry name" value="Flavin_Rdtase-like_dom"/>
</dbReference>
<dbReference type="SUPFAM" id="SSF50475">
    <property type="entry name" value="FMN-binding split barrel"/>
    <property type="match status" value="1"/>
</dbReference>
<dbReference type="Proteomes" id="UP000708298">
    <property type="component" value="Unassembled WGS sequence"/>
</dbReference>
<name>A0A964DZW8_9PROT</name>
<dbReference type="EMBL" id="JAESVB010000005">
    <property type="protein sequence ID" value="MCB8876093.1"/>
    <property type="molecule type" value="Genomic_DNA"/>
</dbReference>
<evidence type="ECO:0000313" key="3">
    <source>
        <dbReference type="Proteomes" id="UP000708298"/>
    </source>
</evidence>
<organism evidence="2 3">
    <name type="scientific">Acidisoma silvae</name>
    <dbReference type="NCBI Taxonomy" id="2802396"/>
    <lineage>
        <taxon>Bacteria</taxon>
        <taxon>Pseudomonadati</taxon>
        <taxon>Pseudomonadota</taxon>
        <taxon>Alphaproteobacteria</taxon>
        <taxon>Acetobacterales</taxon>
        <taxon>Acidocellaceae</taxon>
        <taxon>Acidisoma</taxon>
    </lineage>
</organism>
<reference evidence="2" key="2">
    <citation type="submission" date="2021-01" db="EMBL/GenBank/DDBJ databases">
        <authorList>
            <person name="Mieszkin S."/>
            <person name="Pouder E."/>
            <person name="Alain K."/>
        </authorList>
    </citation>
    <scope>NUCLEOTIDE SEQUENCE</scope>
    <source>
        <strain evidence="2">HW T2.11</strain>
    </source>
</reference>
<proteinExistence type="predicted"/>
<sequence length="203" mass="21733">MSTTHFYQPGLGHRLPHDPLKAIIAPRPIGWISTVSASGLVNLAPYSFFNMVSDAPPMVMFSSNGWKDSVRNVEETGEFVANLAVEALARQMNESCAPVPHDVDEFELAGLAKAPSFLVAPPRVAAAPAALECKCLSIQQLNGLDDVEGSNFMVIGQIVGVHIDPAYLKDGRFDTAAASPLGRCGYRGDYVAVSSLFEMVRPG</sequence>
<dbReference type="AlphaFoldDB" id="A0A964DZW8"/>
<dbReference type="GO" id="GO:0016646">
    <property type="term" value="F:oxidoreductase activity, acting on the CH-NH group of donors, NAD or NADP as acceptor"/>
    <property type="evidence" value="ECO:0007669"/>
    <property type="project" value="UniProtKB-ARBA"/>
</dbReference>
<comment type="caution">
    <text evidence="2">The sequence shown here is derived from an EMBL/GenBank/DDBJ whole genome shotgun (WGS) entry which is preliminary data.</text>
</comment>
<evidence type="ECO:0000313" key="2">
    <source>
        <dbReference type="EMBL" id="MCB8876093.1"/>
    </source>
</evidence>
<dbReference type="SMART" id="SM00903">
    <property type="entry name" value="Flavin_Reduct"/>
    <property type="match status" value="1"/>
</dbReference>
<dbReference type="InterPro" id="IPR012349">
    <property type="entry name" value="Split_barrel_FMN-bd"/>
</dbReference>
<dbReference type="Pfam" id="PF01613">
    <property type="entry name" value="Flavin_Reduct"/>
    <property type="match status" value="1"/>
</dbReference>
<dbReference type="Gene3D" id="2.30.110.10">
    <property type="entry name" value="Electron Transport, Fmn-binding Protein, Chain A"/>
    <property type="match status" value="1"/>
</dbReference>
<protein>
    <submittedName>
        <fullName evidence="2">Flavin reductase family protein</fullName>
    </submittedName>
</protein>
<dbReference type="GO" id="GO:0010181">
    <property type="term" value="F:FMN binding"/>
    <property type="evidence" value="ECO:0007669"/>
    <property type="project" value="InterPro"/>
</dbReference>